<dbReference type="OrthoDB" id="10072024at2759"/>
<proteinExistence type="predicted"/>
<dbReference type="Proteomes" id="UP000729402">
    <property type="component" value="Unassembled WGS sequence"/>
</dbReference>
<evidence type="ECO:0000256" key="1">
    <source>
        <dbReference type="SAM" id="MobiDB-lite"/>
    </source>
</evidence>
<dbReference type="AlphaFoldDB" id="A0A8J5RLV1"/>
<dbReference type="EMBL" id="JAAALK010000287">
    <property type="protein sequence ID" value="KAG8056246.1"/>
    <property type="molecule type" value="Genomic_DNA"/>
</dbReference>
<evidence type="ECO:0000313" key="3">
    <source>
        <dbReference type="Proteomes" id="UP000729402"/>
    </source>
</evidence>
<reference evidence="2" key="2">
    <citation type="submission" date="2021-02" db="EMBL/GenBank/DDBJ databases">
        <authorList>
            <person name="Kimball J.A."/>
            <person name="Haas M.W."/>
            <person name="Macchietto M."/>
            <person name="Kono T."/>
            <person name="Duquette J."/>
            <person name="Shao M."/>
        </authorList>
    </citation>
    <scope>NUCLEOTIDE SEQUENCE</scope>
    <source>
        <tissue evidence="2">Fresh leaf tissue</tissue>
    </source>
</reference>
<feature type="compositionally biased region" description="Basic and acidic residues" evidence="1">
    <location>
        <begin position="54"/>
        <end position="75"/>
    </location>
</feature>
<organism evidence="2 3">
    <name type="scientific">Zizania palustris</name>
    <name type="common">Northern wild rice</name>
    <dbReference type="NCBI Taxonomy" id="103762"/>
    <lineage>
        <taxon>Eukaryota</taxon>
        <taxon>Viridiplantae</taxon>
        <taxon>Streptophyta</taxon>
        <taxon>Embryophyta</taxon>
        <taxon>Tracheophyta</taxon>
        <taxon>Spermatophyta</taxon>
        <taxon>Magnoliopsida</taxon>
        <taxon>Liliopsida</taxon>
        <taxon>Poales</taxon>
        <taxon>Poaceae</taxon>
        <taxon>BOP clade</taxon>
        <taxon>Oryzoideae</taxon>
        <taxon>Oryzeae</taxon>
        <taxon>Zizaniinae</taxon>
        <taxon>Zizania</taxon>
    </lineage>
</organism>
<evidence type="ECO:0000313" key="2">
    <source>
        <dbReference type="EMBL" id="KAG8056246.1"/>
    </source>
</evidence>
<feature type="region of interest" description="Disordered" evidence="1">
    <location>
        <begin position="1"/>
        <end position="82"/>
    </location>
</feature>
<keyword evidence="3" id="KW-1185">Reference proteome</keyword>
<feature type="region of interest" description="Disordered" evidence="1">
    <location>
        <begin position="96"/>
        <end position="122"/>
    </location>
</feature>
<accession>A0A8J5RLV1</accession>
<gene>
    <name evidence="2" type="ORF">GUJ93_ZPchr0002g23067</name>
</gene>
<sequence length="245" mass="27517">MDLNPSKVPSAASTRKNKGVETITNPSDSSGRSTSDSERTNSADFGVFLNCGSHEQEVVSHPAREEKESDSERTESASFGKTPNVSYAYHFSEVDSGMLPRKGGQNNPGFQPKKDATSSDKEAHIGYNDKEEDVTCHGGKIDNGAFLPAEAEIHLPQFIKDHPNKEVDLDGWMIEIRHRIKGKGKDKYYRHRDYDHVFRSKPEVKLFLDTGMAKLSKVLRILQKRSADPRLQSSRHYSKKDIDPK</sequence>
<comment type="caution">
    <text evidence="2">The sequence shown here is derived from an EMBL/GenBank/DDBJ whole genome shotgun (WGS) entry which is preliminary data.</text>
</comment>
<evidence type="ECO:0008006" key="4">
    <source>
        <dbReference type="Google" id="ProtNLM"/>
    </source>
</evidence>
<protein>
    <recommendedName>
        <fullName evidence="4">MBD domain-containing protein</fullName>
    </recommendedName>
</protein>
<name>A0A8J5RLV1_ZIZPA</name>
<reference evidence="2" key="1">
    <citation type="journal article" date="2021" name="bioRxiv">
        <title>Whole Genome Assembly and Annotation of Northern Wild Rice, Zizania palustris L., Supports a Whole Genome Duplication in the Zizania Genus.</title>
        <authorList>
            <person name="Haas M."/>
            <person name="Kono T."/>
            <person name="Macchietto M."/>
            <person name="Millas R."/>
            <person name="McGilp L."/>
            <person name="Shao M."/>
            <person name="Duquette J."/>
            <person name="Hirsch C.N."/>
            <person name="Kimball J."/>
        </authorList>
    </citation>
    <scope>NUCLEOTIDE SEQUENCE</scope>
    <source>
        <tissue evidence="2">Fresh leaf tissue</tissue>
    </source>
</reference>
<feature type="compositionally biased region" description="Basic and acidic residues" evidence="1">
    <location>
        <begin position="112"/>
        <end position="122"/>
    </location>
</feature>